<gene>
    <name evidence="2" type="ORF">ASPFODRAFT_212960</name>
</gene>
<dbReference type="VEuPathDB" id="FungiDB:ASPFODRAFT_212960"/>
<organism evidence="2 3">
    <name type="scientific">Aspergillus luchuensis (strain CBS 106.47)</name>
    <dbReference type="NCBI Taxonomy" id="1137211"/>
    <lineage>
        <taxon>Eukaryota</taxon>
        <taxon>Fungi</taxon>
        <taxon>Dikarya</taxon>
        <taxon>Ascomycota</taxon>
        <taxon>Pezizomycotina</taxon>
        <taxon>Eurotiomycetes</taxon>
        <taxon>Eurotiomycetidae</taxon>
        <taxon>Eurotiales</taxon>
        <taxon>Aspergillaceae</taxon>
        <taxon>Aspergillus</taxon>
        <taxon>Aspergillus subgen. Circumdati</taxon>
    </lineage>
</organism>
<dbReference type="Proteomes" id="UP000184063">
    <property type="component" value="Unassembled WGS sequence"/>
</dbReference>
<feature type="compositionally biased region" description="Polar residues" evidence="1">
    <location>
        <begin position="296"/>
        <end position="307"/>
    </location>
</feature>
<evidence type="ECO:0000313" key="2">
    <source>
        <dbReference type="EMBL" id="OJZ79965.1"/>
    </source>
</evidence>
<dbReference type="EMBL" id="KV878264">
    <property type="protein sequence ID" value="OJZ79965.1"/>
    <property type="molecule type" value="Genomic_DNA"/>
</dbReference>
<reference evidence="3" key="1">
    <citation type="journal article" date="2017" name="Genome Biol.">
        <title>Comparative genomics reveals high biological diversity and specific adaptations in the industrially and medically important fungal genus Aspergillus.</title>
        <authorList>
            <person name="de Vries R.P."/>
            <person name="Riley R."/>
            <person name="Wiebenga A."/>
            <person name="Aguilar-Osorio G."/>
            <person name="Amillis S."/>
            <person name="Uchima C.A."/>
            <person name="Anderluh G."/>
            <person name="Asadollahi M."/>
            <person name="Askin M."/>
            <person name="Barry K."/>
            <person name="Battaglia E."/>
            <person name="Bayram O."/>
            <person name="Benocci T."/>
            <person name="Braus-Stromeyer S.A."/>
            <person name="Caldana C."/>
            <person name="Canovas D."/>
            <person name="Cerqueira G.C."/>
            <person name="Chen F."/>
            <person name="Chen W."/>
            <person name="Choi C."/>
            <person name="Clum A."/>
            <person name="Dos Santos R.A."/>
            <person name="Damasio A.R."/>
            <person name="Diallinas G."/>
            <person name="Emri T."/>
            <person name="Fekete E."/>
            <person name="Flipphi M."/>
            <person name="Freyberg S."/>
            <person name="Gallo A."/>
            <person name="Gournas C."/>
            <person name="Habgood R."/>
            <person name="Hainaut M."/>
            <person name="Harispe M.L."/>
            <person name="Henrissat B."/>
            <person name="Hilden K.S."/>
            <person name="Hope R."/>
            <person name="Hossain A."/>
            <person name="Karabika E."/>
            <person name="Karaffa L."/>
            <person name="Karanyi Z."/>
            <person name="Krasevec N."/>
            <person name="Kuo A."/>
            <person name="Kusch H."/>
            <person name="LaButti K."/>
            <person name="Lagendijk E.L."/>
            <person name="Lapidus A."/>
            <person name="Levasseur A."/>
            <person name="Lindquist E."/>
            <person name="Lipzen A."/>
            <person name="Logrieco A.F."/>
            <person name="MacCabe A."/>
            <person name="Maekelae M.R."/>
            <person name="Malavazi I."/>
            <person name="Melin P."/>
            <person name="Meyer V."/>
            <person name="Mielnichuk N."/>
            <person name="Miskei M."/>
            <person name="Molnar A.P."/>
            <person name="Mule G."/>
            <person name="Ngan C.Y."/>
            <person name="Orejas M."/>
            <person name="Orosz E."/>
            <person name="Ouedraogo J.P."/>
            <person name="Overkamp K.M."/>
            <person name="Park H.-S."/>
            <person name="Perrone G."/>
            <person name="Piumi F."/>
            <person name="Punt P.J."/>
            <person name="Ram A.F."/>
            <person name="Ramon A."/>
            <person name="Rauscher S."/>
            <person name="Record E."/>
            <person name="Riano-Pachon D.M."/>
            <person name="Robert V."/>
            <person name="Roehrig J."/>
            <person name="Ruller R."/>
            <person name="Salamov A."/>
            <person name="Salih N.S."/>
            <person name="Samson R.A."/>
            <person name="Sandor E."/>
            <person name="Sanguinetti M."/>
            <person name="Schuetze T."/>
            <person name="Sepcic K."/>
            <person name="Shelest E."/>
            <person name="Sherlock G."/>
            <person name="Sophianopoulou V."/>
            <person name="Squina F.M."/>
            <person name="Sun H."/>
            <person name="Susca A."/>
            <person name="Todd R.B."/>
            <person name="Tsang A."/>
            <person name="Unkles S.E."/>
            <person name="van de Wiele N."/>
            <person name="van Rossen-Uffink D."/>
            <person name="Oliveira J.V."/>
            <person name="Vesth T.C."/>
            <person name="Visser J."/>
            <person name="Yu J.-H."/>
            <person name="Zhou M."/>
            <person name="Andersen M.R."/>
            <person name="Archer D.B."/>
            <person name="Baker S.E."/>
            <person name="Benoit I."/>
            <person name="Brakhage A.A."/>
            <person name="Braus G.H."/>
            <person name="Fischer R."/>
            <person name="Frisvad J.C."/>
            <person name="Goldman G.H."/>
            <person name="Houbraken J."/>
            <person name="Oakley B."/>
            <person name="Pocsi I."/>
            <person name="Scazzocchio C."/>
            <person name="Seiboth B."/>
            <person name="vanKuyk P.A."/>
            <person name="Wortman J."/>
            <person name="Dyer P.S."/>
            <person name="Grigoriev I.V."/>
        </authorList>
    </citation>
    <scope>NUCLEOTIDE SEQUENCE [LARGE SCALE GENOMIC DNA]</scope>
    <source>
        <strain evidence="3">CBS 106.47</strain>
    </source>
</reference>
<evidence type="ECO:0000313" key="3">
    <source>
        <dbReference type="Proteomes" id="UP000184063"/>
    </source>
</evidence>
<accession>A0A1M3SZR5</accession>
<protein>
    <submittedName>
        <fullName evidence="2">Uncharacterized protein</fullName>
    </submittedName>
</protein>
<proteinExistence type="predicted"/>
<sequence>MGVAESKELAQNILYACQRAENEGKNKLDESSLWKDEAISKAVRNICEYIPQKLRGTAGRSKIRRAALCPNPETIVPKAVQDLQEKRAVLFPSRETTRDKNAAGGAQNELHVSQHHELHPGESLSSLYEVTVFYEEQQELNKIRLRLLCVAFYRLKQAVEPISQARNYNTAYYLAEAIRKSKPDVDNIDVIHRRVRAWVQKGERYELIAEDLGGIGVLYILPERGGESLWTKELPKSRENANRICVIERLKEQNLPNNARYLHASAEAEVDRIMGPLESALKEELHYGVTRSSCSTIAGSRSSSQYRENSDKSPMHTHTIAENAVAGMGISFD</sequence>
<dbReference type="OrthoDB" id="4509637at2759"/>
<name>A0A1M3SZR5_ASPLC</name>
<evidence type="ECO:0000256" key="1">
    <source>
        <dbReference type="SAM" id="MobiDB-lite"/>
    </source>
</evidence>
<dbReference type="AlphaFoldDB" id="A0A1M3SZR5"/>
<feature type="region of interest" description="Disordered" evidence="1">
    <location>
        <begin position="296"/>
        <end position="316"/>
    </location>
</feature>